<feature type="compositionally biased region" description="Basic and acidic residues" evidence="1">
    <location>
        <begin position="154"/>
        <end position="170"/>
    </location>
</feature>
<keyword evidence="4" id="KW-1185">Reference proteome</keyword>
<dbReference type="AlphaFoldDB" id="A0A9P9XUP0"/>
<name>A0A9P9XUP0_9HYPO</name>
<evidence type="ECO:0000256" key="1">
    <source>
        <dbReference type="SAM" id="MobiDB-lite"/>
    </source>
</evidence>
<keyword evidence="2" id="KW-0812">Transmembrane</keyword>
<gene>
    <name evidence="3" type="ORF">J7T54_001528</name>
</gene>
<comment type="caution">
    <text evidence="3">The sequence shown here is derived from an EMBL/GenBank/DDBJ whole genome shotgun (WGS) entry which is preliminary data.</text>
</comment>
<feature type="transmembrane region" description="Helical" evidence="2">
    <location>
        <begin position="595"/>
        <end position="618"/>
    </location>
</feature>
<feature type="transmembrane region" description="Helical" evidence="2">
    <location>
        <begin position="556"/>
        <end position="574"/>
    </location>
</feature>
<keyword evidence="2" id="KW-1133">Transmembrane helix</keyword>
<feature type="region of interest" description="Disordered" evidence="1">
    <location>
        <begin position="149"/>
        <end position="200"/>
    </location>
</feature>
<organism evidence="3 4">
    <name type="scientific">Emericellopsis cladophorae</name>
    <dbReference type="NCBI Taxonomy" id="2686198"/>
    <lineage>
        <taxon>Eukaryota</taxon>
        <taxon>Fungi</taxon>
        <taxon>Dikarya</taxon>
        <taxon>Ascomycota</taxon>
        <taxon>Pezizomycotina</taxon>
        <taxon>Sordariomycetes</taxon>
        <taxon>Hypocreomycetidae</taxon>
        <taxon>Hypocreales</taxon>
        <taxon>Bionectriaceae</taxon>
        <taxon>Emericellopsis</taxon>
    </lineage>
</organism>
<feature type="compositionally biased region" description="Low complexity" evidence="1">
    <location>
        <begin position="281"/>
        <end position="298"/>
    </location>
</feature>
<sequence>MQTSLPRRVRKNDNWFFRSEPAASNGEKEKKLSDVDQRHVNAVAWLHAWTPKRFPTLRAEFAYNDDIQAQQNKRVAELQETVFRLCDLIDVGLMREQDRAELHDSKATIIERVSDIVKAGEEPYIRLLCDYGFVLDAVAIASTRIKMNQQENGQTERRQAIEDNRARADVADGSEVEALQDDNSSEDSVHDEDEDKESDVELADVYRTLHETRPRLRRRRKSSFVDTDEEAKAAVKAWRRRSSIERSRQGRKRCSTGNGPGSSDSFSRAAGSFRVEKPLRTARTSTSSLTPESSPGSEYPFQHIQSQEAREDVWAALFGSGLPMPNLPLPDDSSKARREAIDQAIEDAHRRAREEAEAEAEEKEEEQRRRSGLRGELGRSRWSSDNGYSISGHVAGPAQKDRLKLYLAPATTLDLESSPCFDKLGPPPVNHRDRHGGLPDELPFFEGSEDTESVLSDSEVRRLSPILEQVDSEAELAPAQTLEERIRVFRNFMPSPTQQHQRRRRSNSLPAILNVEQDSIPVAAAASVPQATACANPVTAAAVRSRLLAFIHKQQAAWASVFWFLLASVFRSMARLFSMVLAWDINCCQPPALDLTALSTVLTHMSILVFAFQVQIWLALRRERNIWLGANRDTREYLLDVIREDPSWWWLPGVDPTLMRWWRELDGSLWLAIFSCWVWLPIIHAGRTRIK</sequence>
<reference evidence="3" key="2">
    <citation type="submission" date="2022-07" db="EMBL/GenBank/DDBJ databases">
        <authorList>
            <person name="Goncalves M.F.M."/>
            <person name="Hilario S."/>
            <person name="Van De Peer Y."/>
            <person name="Esteves A.C."/>
            <person name="Alves A."/>
        </authorList>
    </citation>
    <scope>NUCLEOTIDE SEQUENCE</scope>
    <source>
        <strain evidence="3">MUM 19.33</strain>
    </source>
</reference>
<dbReference type="Proteomes" id="UP001055219">
    <property type="component" value="Unassembled WGS sequence"/>
</dbReference>
<dbReference type="RefSeq" id="XP_051358964.1">
    <property type="nucleotide sequence ID" value="XM_051510111.1"/>
</dbReference>
<dbReference type="EMBL" id="JAGIXG020000082">
    <property type="protein sequence ID" value="KAI6778108.1"/>
    <property type="molecule type" value="Genomic_DNA"/>
</dbReference>
<accession>A0A9P9XUP0</accession>
<feature type="transmembrane region" description="Helical" evidence="2">
    <location>
        <begin position="667"/>
        <end position="686"/>
    </location>
</feature>
<evidence type="ECO:0000313" key="4">
    <source>
        <dbReference type="Proteomes" id="UP001055219"/>
    </source>
</evidence>
<feature type="region of interest" description="Disordered" evidence="1">
    <location>
        <begin position="216"/>
        <end position="301"/>
    </location>
</feature>
<evidence type="ECO:0000313" key="3">
    <source>
        <dbReference type="EMBL" id="KAI6778108.1"/>
    </source>
</evidence>
<dbReference type="GeneID" id="75828046"/>
<evidence type="ECO:0000256" key="2">
    <source>
        <dbReference type="SAM" id="Phobius"/>
    </source>
</evidence>
<reference evidence="3" key="1">
    <citation type="journal article" date="2021" name="J Fungi (Basel)">
        <title>Genomic and Metabolomic Analyses of the Marine Fungus Emericellopsis cladophorae: Insights into Saltwater Adaptability Mechanisms and Its Biosynthetic Potential.</title>
        <authorList>
            <person name="Goncalves M.F.M."/>
            <person name="Hilario S."/>
            <person name="Van de Peer Y."/>
            <person name="Esteves A.C."/>
            <person name="Alves A."/>
        </authorList>
    </citation>
    <scope>NUCLEOTIDE SEQUENCE</scope>
    <source>
        <strain evidence="3">MUM 19.33</strain>
    </source>
</reference>
<dbReference type="OrthoDB" id="5103162at2759"/>
<feature type="region of interest" description="Disordered" evidence="1">
    <location>
        <begin position="347"/>
        <end position="389"/>
    </location>
</feature>
<proteinExistence type="predicted"/>
<protein>
    <submittedName>
        <fullName evidence="3">Uncharacterized protein</fullName>
    </submittedName>
</protein>
<feature type="compositionally biased region" description="Polar residues" evidence="1">
    <location>
        <begin position="255"/>
        <end position="266"/>
    </location>
</feature>
<feature type="compositionally biased region" description="Acidic residues" evidence="1">
    <location>
        <begin position="172"/>
        <end position="200"/>
    </location>
</feature>
<keyword evidence="2" id="KW-0472">Membrane</keyword>